<feature type="region of interest" description="Disordered" evidence="1">
    <location>
        <begin position="133"/>
        <end position="153"/>
    </location>
</feature>
<dbReference type="OrthoDB" id="9968772at2"/>
<reference evidence="2 3" key="1">
    <citation type="submission" date="2014-02" db="EMBL/GenBank/DDBJ databases">
        <title>The small core and large imbalanced accessory genome model reveals a collaborative survival strategy of Sorangium cellulosum strains in nature.</title>
        <authorList>
            <person name="Han K."/>
            <person name="Peng R."/>
            <person name="Blom J."/>
            <person name="Li Y.-Z."/>
        </authorList>
    </citation>
    <scope>NUCLEOTIDE SEQUENCE [LARGE SCALE GENOMIC DNA]</scope>
    <source>
        <strain evidence="2 3">So0008-312</strain>
    </source>
</reference>
<gene>
    <name evidence="2" type="ORF">BE15_21550</name>
</gene>
<dbReference type="AlphaFoldDB" id="A0A150QMK4"/>
<dbReference type="EMBL" id="JEMA01000518">
    <property type="protein sequence ID" value="KYF68916.1"/>
    <property type="molecule type" value="Genomic_DNA"/>
</dbReference>
<dbReference type="Proteomes" id="UP000075260">
    <property type="component" value="Unassembled WGS sequence"/>
</dbReference>
<accession>A0A150QMK4</accession>
<dbReference type="RefSeq" id="WP_155798451.1">
    <property type="nucleotide sequence ID" value="NZ_JEMA01000518.1"/>
</dbReference>
<organism evidence="2 3">
    <name type="scientific">Sorangium cellulosum</name>
    <name type="common">Polyangium cellulosum</name>
    <dbReference type="NCBI Taxonomy" id="56"/>
    <lineage>
        <taxon>Bacteria</taxon>
        <taxon>Pseudomonadati</taxon>
        <taxon>Myxococcota</taxon>
        <taxon>Polyangia</taxon>
        <taxon>Polyangiales</taxon>
        <taxon>Polyangiaceae</taxon>
        <taxon>Sorangium</taxon>
    </lineage>
</organism>
<comment type="caution">
    <text evidence="2">The sequence shown here is derived from an EMBL/GenBank/DDBJ whole genome shotgun (WGS) entry which is preliminary data.</text>
</comment>
<name>A0A150QMK4_SORCE</name>
<evidence type="ECO:0000256" key="1">
    <source>
        <dbReference type="SAM" id="MobiDB-lite"/>
    </source>
</evidence>
<sequence length="153" mass="15949">MIHASTPTTLAAPGGAVPGEGLASGAPPRTERMPTDLRALALCLAGPFAGLSEGARRCLALHCDGFAELIQAQGAVAEAGDDVRSWPHFLLSALFALRSAEDASPLSAQDEAWMVAEVEADFGEALARFEARTGRPPSLIPPRPMLPLQQLAP</sequence>
<evidence type="ECO:0000313" key="3">
    <source>
        <dbReference type="Proteomes" id="UP000075260"/>
    </source>
</evidence>
<protein>
    <submittedName>
        <fullName evidence="2">Uncharacterized protein</fullName>
    </submittedName>
</protein>
<feature type="region of interest" description="Disordered" evidence="1">
    <location>
        <begin position="1"/>
        <end position="30"/>
    </location>
</feature>
<evidence type="ECO:0000313" key="2">
    <source>
        <dbReference type="EMBL" id="KYF68916.1"/>
    </source>
</evidence>
<proteinExistence type="predicted"/>